<gene>
    <name evidence="2" type="ORF">JOC54_002457</name>
</gene>
<dbReference type="Proteomes" id="UP001179280">
    <property type="component" value="Unassembled WGS sequence"/>
</dbReference>
<accession>A0ABS2SVZ4</accession>
<feature type="transmembrane region" description="Helical" evidence="1">
    <location>
        <begin position="76"/>
        <end position="98"/>
    </location>
</feature>
<evidence type="ECO:0000313" key="3">
    <source>
        <dbReference type="Proteomes" id="UP001179280"/>
    </source>
</evidence>
<keyword evidence="1" id="KW-1133">Transmembrane helix</keyword>
<evidence type="ECO:0000313" key="2">
    <source>
        <dbReference type="EMBL" id="MBM7839186.1"/>
    </source>
</evidence>
<feature type="transmembrane region" description="Helical" evidence="1">
    <location>
        <begin position="6"/>
        <end position="25"/>
    </location>
</feature>
<name>A0ABS2SVZ4_9BACI</name>
<comment type="caution">
    <text evidence="2">The sequence shown here is derived from an EMBL/GenBank/DDBJ whole genome shotgun (WGS) entry which is preliminary data.</text>
</comment>
<organism evidence="2 3">
    <name type="scientific">Shouchella xiaoxiensis</name>
    <dbReference type="NCBI Taxonomy" id="766895"/>
    <lineage>
        <taxon>Bacteria</taxon>
        <taxon>Bacillati</taxon>
        <taxon>Bacillota</taxon>
        <taxon>Bacilli</taxon>
        <taxon>Bacillales</taxon>
        <taxon>Bacillaceae</taxon>
        <taxon>Shouchella</taxon>
    </lineage>
</organism>
<dbReference type="RefSeq" id="WP_204466499.1">
    <property type="nucleotide sequence ID" value="NZ_JAFBCV010000007.1"/>
</dbReference>
<dbReference type="EMBL" id="JAFBCV010000007">
    <property type="protein sequence ID" value="MBM7839186.1"/>
    <property type="molecule type" value="Genomic_DNA"/>
</dbReference>
<reference evidence="2" key="1">
    <citation type="submission" date="2021-01" db="EMBL/GenBank/DDBJ databases">
        <title>Genomic Encyclopedia of Type Strains, Phase IV (KMG-IV): sequencing the most valuable type-strain genomes for metagenomic binning, comparative biology and taxonomic classification.</title>
        <authorList>
            <person name="Goeker M."/>
        </authorList>
    </citation>
    <scope>NUCLEOTIDE SEQUENCE</scope>
    <source>
        <strain evidence="2">DSM 21943</strain>
    </source>
</reference>
<keyword evidence="3" id="KW-1185">Reference proteome</keyword>
<protein>
    <submittedName>
        <fullName evidence="2">Cytochrome c oxidase subunit 4</fullName>
    </submittedName>
</protein>
<sequence length="103" mass="11798">MYGWLNIASLVLGLVAWIVPIIYLMKQNKEKDKRWGLSLIVSMSACLMSICFQLLYNDYLVRIEDWSALMDTSKGSVRLSFLLAVGTIFLNSVVAIIYSRKRM</sequence>
<feature type="transmembrane region" description="Helical" evidence="1">
    <location>
        <begin position="37"/>
        <end position="56"/>
    </location>
</feature>
<proteinExistence type="predicted"/>
<keyword evidence="1" id="KW-0472">Membrane</keyword>
<keyword evidence="1" id="KW-0812">Transmembrane</keyword>
<evidence type="ECO:0000256" key="1">
    <source>
        <dbReference type="SAM" id="Phobius"/>
    </source>
</evidence>